<dbReference type="Pfam" id="PF00902">
    <property type="entry name" value="TatC"/>
    <property type="match status" value="1"/>
</dbReference>
<keyword evidence="5" id="KW-0653">Protein transport</keyword>
<dbReference type="PRINTS" id="PR01840">
    <property type="entry name" value="TATCFAMILY"/>
</dbReference>
<dbReference type="GO" id="GO:0065002">
    <property type="term" value="P:intracellular protein transmembrane transport"/>
    <property type="evidence" value="ECO:0007669"/>
    <property type="project" value="TreeGrafter"/>
</dbReference>
<dbReference type="GO" id="GO:0009977">
    <property type="term" value="F:proton motive force dependent protein transmembrane transporter activity"/>
    <property type="evidence" value="ECO:0007669"/>
    <property type="project" value="TreeGrafter"/>
</dbReference>
<feature type="transmembrane region" description="Helical" evidence="5">
    <location>
        <begin position="61"/>
        <end position="88"/>
    </location>
</feature>
<feature type="transmembrane region" description="Helical" evidence="5">
    <location>
        <begin position="211"/>
        <end position="230"/>
    </location>
</feature>
<reference evidence="7" key="1">
    <citation type="submission" date="2015-05" db="EMBL/GenBank/DDBJ databases">
        <authorList>
            <person name="Urmite Genomes"/>
        </authorList>
    </citation>
    <scope>NUCLEOTIDE SEQUENCE [LARGE SCALE GENOMIC DNA]</scope>
    <source>
        <strain evidence="7">LF1</strain>
    </source>
</reference>
<comment type="subunit">
    <text evidence="5">Forms a complex with TatA.</text>
</comment>
<evidence type="ECO:0000256" key="5">
    <source>
        <dbReference type="HAMAP-Rule" id="MF_00902"/>
    </source>
</evidence>
<evidence type="ECO:0000256" key="1">
    <source>
        <dbReference type="ARBA" id="ARBA00004141"/>
    </source>
</evidence>
<evidence type="ECO:0000256" key="3">
    <source>
        <dbReference type="ARBA" id="ARBA00022989"/>
    </source>
</evidence>
<sequence length="249" mass="28161">MADKELNLVEHLDELRKRLIISAVAFIIFLVLAFIFVKDIYLFFMGNLGFKLLVLGPSDIIWIYFHIACVAALAGTIPVIAWQIWLFVKPALKSNEQKAALSYIPALFLLFIGGLAFGYFVIFPNIMKFLIQLGSDLMAPSFTADKYFSFLLNMTLPFGVAFEMPIVLMFLTTLGIINPYKVTKVRKYAYFILVIIASMISPPELLSHISVAIPLILLFEISIFLAKGVYKKKQKKRAELIDAEEFSKA</sequence>
<dbReference type="GO" id="GO:0033281">
    <property type="term" value="C:TAT protein transport complex"/>
    <property type="evidence" value="ECO:0007669"/>
    <property type="project" value="UniProtKB-UniRule"/>
</dbReference>
<dbReference type="HAMAP" id="MF_00902">
    <property type="entry name" value="TatC"/>
    <property type="match status" value="1"/>
</dbReference>
<evidence type="ECO:0000313" key="7">
    <source>
        <dbReference type="Proteomes" id="UP000199087"/>
    </source>
</evidence>
<keyword evidence="5" id="KW-0811">Translocation</keyword>
<dbReference type="RefSeq" id="WP_090632187.1">
    <property type="nucleotide sequence ID" value="NZ_CVRB01000001.1"/>
</dbReference>
<dbReference type="PANTHER" id="PTHR30371">
    <property type="entry name" value="SEC-INDEPENDENT PROTEIN TRANSLOCASE PROTEIN TATC"/>
    <property type="match status" value="1"/>
</dbReference>
<keyword evidence="3 5" id="KW-1133">Transmembrane helix</keyword>
<dbReference type="InterPro" id="IPR002033">
    <property type="entry name" value="TatC"/>
</dbReference>
<accession>A0A0U1NTE4</accession>
<dbReference type="OrthoDB" id="9777044at2"/>
<protein>
    <recommendedName>
        <fullName evidence="5">Sec-independent protein translocase protein TatC</fullName>
    </recommendedName>
</protein>
<keyword evidence="7" id="KW-1185">Reference proteome</keyword>
<feature type="transmembrane region" description="Helical" evidence="5">
    <location>
        <begin position="20"/>
        <end position="41"/>
    </location>
</feature>
<dbReference type="GO" id="GO:0043953">
    <property type="term" value="P:protein transport by the Tat complex"/>
    <property type="evidence" value="ECO:0007669"/>
    <property type="project" value="UniProtKB-UniRule"/>
</dbReference>
<keyword evidence="5" id="KW-1003">Cell membrane</keyword>
<gene>
    <name evidence="5" type="primary">tatC</name>
    <name evidence="6" type="ORF">BN000_01229</name>
</gene>
<name>A0A0U1NTE4_9BACI</name>
<feature type="transmembrane region" description="Helical" evidence="5">
    <location>
        <begin position="188"/>
        <end position="205"/>
    </location>
</feature>
<keyword evidence="2 5" id="KW-0812">Transmembrane</keyword>
<dbReference type="STRING" id="1499688.BN000_01229"/>
<dbReference type="EMBL" id="CVRB01000001">
    <property type="protein sequence ID" value="CRK81329.1"/>
    <property type="molecule type" value="Genomic_DNA"/>
</dbReference>
<evidence type="ECO:0000256" key="2">
    <source>
        <dbReference type="ARBA" id="ARBA00022692"/>
    </source>
</evidence>
<evidence type="ECO:0000256" key="4">
    <source>
        <dbReference type="ARBA" id="ARBA00023136"/>
    </source>
</evidence>
<dbReference type="Proteomes" id="UP000199087">
    <property type="component" value="Unassembled WGS sequence"/>
</dbReference>
<dbReference type="NCBIfam" id="TIGR00945">
    <property type="entry name" value="tatC"/>
    <property type="match status" value="1"/>
</dbReference>
<comment type="subcellular location">
    <subcellularLocation>
        <location evidence="5">Cell membrane</location>
        <topology evidence="5">Multi-pass membrane protein</topology>
    </subcellularLocation>
    <subcellularLocation>
        <location evidence="1">Membrane</location>
        <topology evidence="1">Multi-pass membrane protein</topology>
    </subcellularLocation>
</comment>
<feature type="transmembrane region" description="Helical" evidence="5">
    <location>
        <begin position="147"/>
        <end position="176"/>
    </location>
</feature>
<keyword evidence="5" id="KW-0813">Transport</keyword>
<feature type="transmembrane region" description="Helical" evidence="5">
    <location>
        <begin position="100"/>
        <end position="127"/>
    </location>
</feature>
<proteinExistence type="inferred from homology"/>
<comment type="similarity">
    <text evidence="5">Belongs to the TatC family.</text>
</comment>
<evidence type="ECO:0000313" key="6">
    <source>
        <dbReference type="EMBL" id="CRK81329.1"/>
    </source>
</evidence>
<comment type="function">
    <text evidence="5">Part of the twin-arginine translocation (Tat) system that transports large folded proteins containing a characteristic twin-arginine motif in their signal peptide across membranes.</text>
</comment>
<keyword evidence="4 5" id="KW-0472">Membrane</keyword>
<dbReference type="PANTHER" id="PTHR30371:SF4">
    <property type="entry name" value="SEC-INDEPENDENT PROTEIN TRANSLOCASE PROTEIN TATCD"/>
    <property type="match status" value="1"/>
</dbReference>
<dbReference type="AlphaFoldDB" id="A0A0U1NTE4"/>
<organism evidence="6 7">
    <name type="scientific">Neobacillus massiliamazoniensis</name>
    <dbReference type="NCBI Taxonomy" id="1499688"/>
    <lineage>
        <taxon>Bacteria</taxon>
        <taxon>Bacillati</taxon>
        <taxon>Bacillota</taxon>
        <taxon>Bacilli</taxon>
        <taxon>Bacillales</taxon>
        <taxon>Bacillaceae</taxon>
        <taxon>Neobacillus</taxon>
    </lineage>
</organism>